<gene>
    <name evidence="3" type="ORF">FALBO_1488</name>
</gene>
<feature type="signal peptide" evidence="2">
    <location>
        <begin position="1"/>
        <end position="19"/>
    </location>
</feature>
<comment type="caution">
    <text evidence="3">The sequence shown here is derived from an EMBL/GenBank/DDBJ whole genome shotgun (WGS) entry which is preliminary data.</text>
</comment>
<feature type="non-terminal residue" evidence="3">
    <location>
        <position position="321"/>
    </location>
</feature>
<name>A0A8H4PG94_9HYPO</name>
<dbReference type="EMBL" id="JAADYS010000185">
    <property type="protein sequence ID" value="KAF4471603.1"/>
    <property type="molecule type" value="Genomic_DNA"/>
</dbReference>
<evidence type="ECO:0000313" key="4">
    <source>
        <dbReference type="Proteomes" id="UP000554235"/>
    </source>
</evidence>
<feature type="compositionally biased region" description="Gly residues" evidence="1">
    <location>
        <begin position="74"/>
        <end position="83"/>
    </location>
</feature>
<protein>
    <submittedName>
        <fullName evidence="3">Uncharacterized protein</fullName>
    </submittedName>
</protein>
<feature type="region of interest" description="Disordered" evidence="1">
    <location>
        <begin position="300"/>
        <end position="321"/>
    </location>
</feature>
<reference evidence="3 4" key="1">
    <citation type="submission" date="2020-01" db="EMBL/GenBank/DDBJ databases">
        <title>Identification and distribution of gene clusters putatively required for synthesis of sphingolipid metabolism inhibitors in phylogenetically diverse species of the filamentous fungus Fusarium.</title>
        <authorList>
            <person name="Kim H.-S."/>
            <person name="Busman M."/>
            <person name="Brown D.W."/>
            <person name="Divon H."/>
            <person name="Uhlig S."/>
            <person name="Proctor R.H."/>
        </authorList>
    </citation>
    <scope>NUCLEOTIDE SEQUENCE [LARGE SCALE GENOMIC DNA]</scope>
    <source>
        <strain evidence="3 4">NRRL 20459</strain>
    </source>
</reference>
<dbReference type="AlphaFoldDB" id="A0A8H4PG94"/>
<proteinExistence type="predicted"/>
<dbReference type="OrthoDB" id="5106185at2759"/>
<evidence type="ECO:0000256" key="2">
    <source>
        <dbReference type="SAM" id="SignalP"/>
    </source>
</evidence>
<feature type="region of interest" description="Disordered" evidence="1">
    <location>
        <begin position="20"/>
        <end position="109"/>
    </location>
</feature>
<feature type="compositionally biased region" description="Gly residues" evidence="1">
    <location>
        <begin position="40"/>
        <end position="55"/>
    </location>
</feature>
<feature type="chain" id="PRO_5034937782" evidence="2">
    <location>
        <begin position="20"/>
        <end position="321"/>
    </location>
</feature>
<feature type="compositionally biased region" description="Basic and acidic residues" evidence="1">
    <location>
        <begin position="56"/>
        <end position="71"/>
    </location>
</feature>
<dbReference type="Proteomes" id="UP000554235">
    <property type="component" value="Unassembled WGS sequence"/>
</dbReference>
<evidence type="ECO:0000313" key="3">
    <source>
        <dbReference type="EMBL" id="KAF4471603.1"/>
    </source>
</evidence>
<evidence type="ECO:0000256" key="1">
    <source>
        <dbReference type="SAM" id="MobiDB-lite"/>
    </source>
</evidence>
<sequence length="321" mass="35297">MKLHQVVAVLGFIAAGASATPGGYSDRDKNADKYGDHSYGKGGYSKGGYSKGGYSHGKDDDHSHGKDDGHSHGKGGYSGGGYSHGKDDDHSYGKGGYSHGKDDDRSHGKGGYSGGGYQCKKYDWDLERCDWCPYKPYHPRDLDGLEARGNYGGSYGGGYGKTCKRTCPDDKKKCKKYSWDYSKVTYSTSFDDYTKCSAGDSYKVVGKIGPCGDWGSYSSKQCLFVEYDDWDKYSDKTAYLGIYATKEEGPKKKEELNFNKWCKKNKCVIPLDKLPGYPKLCKKSIWVGIDDDQCKEKHYGGYPGYDKGSKGSKGGQLSPVK</sequence>
<keyword evidence="4" id="KW-1185">Reference proteome</keyword>
<accession>A0A8H4PG94</accession>
<keyword evidence="2" id="KW-0732">Signal</keyword>
<feature type="compositionally biased region" description="Basic and acidic residues" evidence="1">
    <location>
        <begin position="25"/>
        <end position="39"/>
    </location>
</feature>
<organism evidence="3 4">
    <name type="scientific">Fusarium albosuccineum</name>
    <dbReference type="NCBI Taxonomy" id="1237068"/>
    <lineage>
        <taxon>Eukaryota</taxon>
        <taxon>Fungi</taxon>
        <taxon>Dikarya</taxon>
        <taxon>Ascomycota</taxon>
        <taxon>Pezizomycotina</taxon>
        <taxon>Sordariomycetes</taxon>
        <taxon>Hypocreomycetidae</taxon>
        <taxon>Hypocreales</taxon>
        <taxon>Nectriaceae</taxon>
        <taxon>Fusarium</taxon>
        <taxon>Fusarium decemcellulare species complex</taxon>
    </lineage>
</organism>